<comment type="caution">
    <text evidence="1">The sequence shown here is derived from an EMBL/GenBank/DDBJ whole genome shotgun (WGS) entry which is preliminary data.</text>
</comment>
<name>A0AA39QA99_9AGAR</name>
<dbReference type="Proteomes" id="UP001175228">
    <property type="component" value="Unassembled WGS sequence"/>
</dbReference>
<keyword evidence="2" id="KW-1185">Reference proteome</keyword>
<protein>
    <submittedName>
        <fullName evidence="1">Uncharacterized protein</fullName>
    </submittedName>
</protein>
<gene>
    <name evidence="1" type="ORF">EDD18DRAFT_1103309</name>
</gene>
<reference evidence="1" key="1">
    <citation type="submission" date="2023-06" db="EMBL/GenBank/DDBJ databases">
        <authorList>
            <consortium name="Lawrence Berkeley National Laboratory"/>
            <person name="Ahrendt S."/>
            <person name="Sahu N."/>
            <person name="Indic B."/>
            <person name="Wong-Bajracharya J."/>
            <person name="Merenyi Z."/>
            <person name="Ke H.-M."/>
            <person name="Monk M."/>
            <person name="Kocsube S."/>
            <person name="Drula E."/>
            <person name="Lipzen A."/>
            <person name="Balint B."/>
            <person name="Henrissat B."/>
            <person name="Andreopoulos B."/>
            <person name="Martin F.M."/>
            <person name="Harder C.B."/>
            <person name="Rigling D."/>
            <person name="Ford K.L."/>
            <person name="Foster G.D."/>
            <person name="Pangilinan J."/>
            <person name="Papanicolaou A."/>
            <person name="Barry K."/>
            <person name="LaButti K."/>
            <person name="Viragh M."/>
            <person name="Koriabine M."/>
            <person name="Yan M."/>
            <person name="Riley R."/>
            <person name="Champramary S."/>
            <person name="Plett K.L."/>
            <person name="Tsai I.J."/>
            <person name="Slot J."/>
            <person name="Sipos G."/>
            <person name="Plett J."/>
            <person name="Nagy L.G."/>
            <person name="Grigoriev I.V."/>
        </authorList>
    </citation>
    <scope>NUCLEOTIDE SEQUENCE</scope>
    <source>
        <strain evidence="1">HWK02</strain>
    </source>
</reference>
<sequence length="128" mass="14043">MTPLFWIPMGKIHCLLCWCRYPVDVLGSLMLAVACDSSQVHACKLLVFGALEYLPLAVVLGSSIHLDVACVNSQFRAVYTLRKEISPEVDISFEYGSVPRPEVKTGEDAAETNKPTKFITKVAPNSNA</sequence>
<dbReference type="AlphaFoldDB" id="A0AA39QA99"/>
<proteinExistence type="predicted"/>
<organism evidence="1 2">
    <name type="scientific">Armillaria luteobubalina</name>
    <dbReference type="NCBI Taxonomy" id="153913"/>
    <lineage>
        <taxon>Eukaryota</taxon>
        <taxon>Fungi</taxon>
        <taxon>Dikarya</taxon>
        <taxon>Basidiomycota</taxon>
        <taxon>Agaricomycotina</taxon>
        <taxon>Agaricomycetes</taxon>
        <taxon>Agaricomycetidae</taxon>
        <taxon>Agaricales</taxon>
        <taxon>Marasmiineae</taxon>
        <taxon>Physalacriaceae</taxon>
        <taxon>Armillaria</taxon>
    </lineage>
</organism>
<dbReference type="EMBL" id="JAUEPU010000010">
    <property type="protein sequence ID" value="KAK0498841.1"/>
    <property type="molecule type" value="Genomic_DNA"/>
</dbReference>
<evidence type="ECO:0000313" key="1">
    <source>
        <dbReference type="EMBL" id="KAK0498841.1"/>
    </source>
</evidence>
<evidence type="ECO:0000313" key="2">
    <source>
        <dbReference type="Proteomes" id="UP001175228"/>
    </source>
</evidence>
<accession>A0AA39QA99</accession>